<dbReference type="SMART" id="SM00382">
    <property type="entry name" value="AAA"/>
    <property type="match status" value="1"/>
</dbReference>
<evidence type="ECO:0000259" key="4">
    <source>
        <dbReference type="PROSITE" id="PS50893"/>
    </source>
</evidence>
<keyword evidence="3 5" id="KW-0067">ATP-binding</keyword>
<evidence type="ECO:0000313" key="6">
    <source>
        <dbReference type="Proteomes" id="UP001611075"/>
    </source>
</evidence>
<dbReference type="PROSITE" id="PS50893">
    <property type="entry name" value="ABC_TRANSPORTER_2"/>
    <property type="match status" value="1"/>
</dbReference>
<feature type="domain" description="ABC transporter" evidence="4">
    <location>
        <begin position="19"/>
        <end position="249"/>
    </location>
</feature>
<keyword evidence="2" id="KW-0547">Nucleotide-binding</keyword>
<dbReference type="InterPro" id="IPR050166">
    <property type="entry name" value="ABC_transporter_ATP-bind"/>
</dbReference>
<keyword evidence="6" id="KW-1185">Reference proteome</keyword>
<dbReference type="GO" id="GO:0005524">
    <property type="term" value="F:ATP binding"/>
    <property type="evidence" value="ECO:0007669"/>
    <property type="project" value="UniProtKB-KW"/>
</dbReference>
<dbReference type="PANTHER" id="PTHR42788">
    <property type="entry name" value="TAURINE IMPORT ATP-BINDING PROTEIN-RELATED"/>
    <property type="match status" value="1"/>
</dbReference>
<dbReference type="RefSeq" id="WP_396679638.1">
    <property type="nucleotide sequence ID" value="NZ_JBIRPU010000008.1"/>
</dbReference>
<dbReference type="PROSITE" id="PS00211">
    <property type="entry name" value="ABC_TRANSPORTER_1"/>
    <property type="match status" value="1"/>
</dbReference>
<sequence>MTTTDATTRHPAVNGAGYVTIEDISFAYAAGAPRILADVSLSLSRGEFFVLLGPSGCGKTTVLNQVAGFEFPTEGRMTVAGRPVTGPGPDRAVIFQGDDSLLGWLNVYGNVEFGLRVLGVKNPERQQRVRAALEMVELGGQAKKYPHELSGGMKQRVQIARALVTDAPILLMDEPFGALDAQTRTTLQDELARIWAATDRTVLFITHDISEAMILGDRIGIMTSGPEARLHDVIENPLPRPRERGGPDFGALYQDLERTVTAAKARRPGLDGEVGTR</sequence>
<organism evidence="5 6">
    <name type="scientific">Micromonospora rubida</name>
    <dbReference type="NCBI Taxonomy" id="2697657"/>
    <lineage>
        <taxon>Bacteria</taxon>
        <taxon>Bacillati</taxon>
        <taxon>Actinomycetota</taxon>
        <taxon>Actinomycetes</taxon>
        <taxon>Micromonosporales</taxon>
        <taxon>Micromonosporaceae</taxon>
        <taxon>Micromonospora</taxon>
    </lineage>
</organism>
<dbReference type="Pfam" id="PF00005">
    <property type="entry name" value="ABC_tran"/>
    <property type="match status" value="1"/>
</dbReference>
<dbReference type="CDD" id="cd03293">
    <property type="entry name" value="ABC_NrtD_SsuB_transporters"/>
    <property type="match status" value="1"/>
</dbReference>
<dbReference type="SUPFAM" id="SSF52540">
    <property type="entry name" value="P-loop containing nucleoside triphosphate hydrolases"/>
    <property type="match status" value="1"/>
</dbReference>
<evidence type="ECO:0000313" key="5">
    <source>
        <dbReference type="EMBL" id="MFI0793845.1"/>
    </source>
</evidence>
<dbReference type="Gene3D" id="3.40.50.300">
    <property type="entry name" value="P-loop containing nucleotide triphosphate hydrolases"/>
    <property type="match status" value="1"/>
</dbReference>
<protein>
    <submittedName>
        <fullName evidence="5">ABC transporter ATP-binding protein</fullName>
    </submittedName>
</protein>
<dbReference type="EMBL" id="JBIRPU010000008">
    <property type="protein sequence ID" value="MFI0793845.1"/>
    <property type="molecule type" value="Genomic_DNA"/>
</dbReference>
<accession>A0ABW7SJH3</accession>
<gene>
    <name evidence="5" type="ORF">ACH4OY_14300</name>
</gene>
<evidence type="ECO:0000256" key="1">
    <source>
        <dbReference type="ARBA" id="ARBA00022448"/>
    </source>
</evidence>
<proteinExistence type="predicted"/>
<dbReference type="InterPro" id="IPR003439">
    <property type="entry name" value="ABC_transporter-like_ATP-bd"/>
</dbReference>
<keyword evidence="1" id="KW-0813">Transport</keyword>
<comment type="caution">
    <text evidence="5">The sequence shown here is derived from an EMBL/GenBank/DDBJ whole genome shotgun (WGS) entry which is preliminary data.</text>
</comment>
<name>A0ABW7SJH3_9ACTN</name>
<dbReference type="PANTHER" id="PTHR42788:SF13">
    <property type="entry name" value="ALIPHATIC SULFONATES IMPORT ATP-BINDING PROTEIN SSUB"/>
    <property type="match status" value="1"/>
</dbReference>
<dbReference type="Proteomes" id="UP001611075">
    <property type="component" value="Unassembled WGS sequence"/>
</dbReference>
<dbReference type="InterPro" id="IPR017871">
    <property type="entry name" value="ABC_transporter-like_CS"/>
</dbReference>
<dbReference type="InterPro" id="IPR003593">
    <property type="entry name" value="AAA+_ATPase"/>
</dbReference>
<dbReference type="InterPro" id="IPR027417">
    <property type="entry name" value="P-loop_NTPase"/>
</dbReference>
<evidence type="ECO:0000256" key="3">
    <source>
        <dbReference type="ARBA" id="ARBA00022840"/>
    </source>
</evidence>
<reference evidence="5 6" key="1">
    <citation type="submission" date="2024-10" db="EMBL/GenBank/DDBJ databases">
        <title>The Natural Products Discovery Center: Release of the First 8490 Sequenced Strains for Exploring Actinobacteria Biosynthetic Diversity.</title>
        <authorList>
            <person name="Kalkreuter E."/>
            <person name="Kautsar S.A."/>
            <person name="Yang D."/>
            <person name="Bader C.D."/>
            <person name="Teijaro C.N."/>
            <person name="Fluegel L."/>
            <person name="Davis C.M."/>
            <person name="Simpson J.R."/>
            <person name="Lauterbach L."/>
            <person name="Steele A.D."/>
            <person name="Gui C."/>
            <person name="Meng S."/>
            <person name="Li G."/>
            <person name="Viehrig K."/>
            <person name="Ye F."/>
            <person name="Su P."/>
            <person name="Kiefer A.F."/>
            <person name="Nichols A."/>
            <person name="Cepeda A.J."/>
            <person name="Yan W."/>
            <person name="Fan B."/>
            <person name="Jiang Y."/>
            <person name="Adhikari A."/>
            <person name="Zheng C.-J."/>
            <person name="Schuster L."/>
            <person name="Cowan T.M."/>
            <person name="Smanski M.J."/>
            <person name="Chevrette M.G."/>
            <person name="De Carvalho L.P.S."/>
            <person name="Shen B."/>
        </authorList>
    </citation>
    <scope>NUCLEOTIDE SEQUENCE [LARGE SCALE GENOMIC DNA]</scope>
    <source>
        <strain evidence="5 6">NPDC021253</strain>
    </source>
</reference>
<evidence type="ECO:0000256" key="2">
    <source>
        <dbReference type="ARBA" id="ARBA00022741"/>
    </source>
</evidence>